<dbReference type="InterPro" id="IPR000070">
    <property type="entry name" value="Pectinesterase_cat"/>
</dbReference>
<comment type="catalytic activity">
    <reaction evidence="6 8">
        <text>[(1-&gt;4)-alpha-D-galacturonosyl methyl ester](n) + n H2O = [(1-&gt;4)-alpha-D-galacturonosyl](n) + n methanol + n H(+)</text>
        <dbReference type="Rhea" id="RHEA:22380"/>
        <dbReference type="Rhea" id="RHEA-COMP:14570"/>
        <dbReference type="Rhea" id="RHEA-COMP:14573"/>
        <dbReference type="ChEBI" id="CHEBI:15377"/>
        <dbReference type="ChEBI" id="CHEBI:15378"/>
        <dbReference type="ChEBI" id="CHEBI:17790"/>
        <dbReference type="ChEBI" id="CHEBI:140522"/>
        <dbReference type="ChEBI" id="CHEBI:140523"/>
        <dbReference type="EC" id="3.1.1.11"/>
    </reaction>
</comment>
<dbReference type="PANTHER" id="PTHR31321:SF57">
    <property type="entry name" value="PECTINESTERASE 53-RELATED"/>
    <property type="match status" value="1"/>
</dbReference>
<dbReference type="Gene3D" id="2.160.20.10">
    <property type="entry name" value="Single-stranded right-handed beta-helix, Pectin lyase-like"/>
    <property type="match status" value="1"/>
</dbReference>
<dbReference type="PROSITE" id="PS00503">
    <property type="entry name" value="PECTINESTERASE_2"/>
    <property type="match status" value="1"/>
</dbReference>
<dbReference type="EC" id="3.1.1.11" evidence="3 8"/>
<feature type="chain" id="PRO_5044992879" description="Pectinesterase" evidence="8">
    <location>
        <begin position="29"/>
        <end position="368"/>
    </location>
</feature>
<dbReference type="InterPro" id="IPR011050">
    <property type="entry name" value="Pectin_lyase_fold/virulence"/>
</dbReference>
<keyword evidence="4 8" id="KW-0378">Hydrolase</keyword>
<dbReference type="Proteomes" id="UP001497444">
    <property type="component" value="Chromosome 2"/>
</dbReference>
<reference evidence="10 11" key="1">
    <citation type="submission" date="2024-02" db="EMBL/GenBank/DDBJ databases">
        <authorList>
            <consortium name="ELIXIR-Norway"/>
            <consortium name="Elixir Norway"/>
        </authorList>
    </citation>
    <scope>NUCLEOTIDE SEQUENCE [LARGE SCALE GENOMIC DNA]</scope>
</reference>
<dbReference type="Pfam" id="PF01095">
    <property type="entry name" value="Pectinesterase"/>
    <property type="match status" value="1"/>
</dbReference>
<evidence type="ECO:0000313" key="10">
    <source>
        <dbReference type="EMBL" id="CAK9269454.1"/>
    </source>
</evidence>
<evidence type="ECO:0000256" key="2">
    <source>
        <dbReference type="ARBA" id="ARBA00008891"/>
    </source>
</evidence>
<accession>A0ABP0WRJ0</accession>
<evidence type="ECO:0000256" key="7">
    <source>
        <dbReference type="PROSITE-ProRule" id="PRU10040"/>
    </source>
</evidence>
<feature type="domain" description="Pectinesterase catalytic" evidence="9">
    <location>
        <begin position="55"/>
        <end position="344"/>
    </location>
</feature>
<comment type="pathway">
    <text evidence="1 8">Glycan metabolism; pectin degradation; 2-dehydro-3-deoxy-D-gluconate from pectin: step 1/5.</text>
</comment>
<keyword evidence="5 8" id="KW-0063">Aspartyl esterase</keyword>
<evidence type="ECO:0000259" key="9">
    <source>
        <dbReference type="Pfam" id="PF01095"/>
    </source>
</evidence>
<evidence type="ECO:0000256" key="3">
    <source>
        <dbReference type="ARBA" id="ARBA00013229"/>
    </source>
</evidence>
<feature type="active site" evidence="7">
    <location>
        <position position="213"/>
    </location>
</feature>
<evidence type="ECO:0000256" key="4">
    <source>
        <dbReference type="ARBA" id="ARBA00022801"/>
    </source>
</evidence>
<dbReference type="PANTHER" id="PTHR31321">
    <property type="entry name" value="ACYL-COA THIOESTER HYDROLASE YBHC-RELATED"/>
    <property type="match status" value="1"/>
</dbReference>
<dbReference type="InterPro" id="IPR033131">
    <property type="entry name" value="Pectinesterase_Asp_AS"/>
</dbReference>
<evidence type="ECO:0000313" key="11">
    <source>
        <dbReference type="Proteomes" id="UP001497444"/>
    </source>
</evidence>
<evidence type="ECO:0000256" key="6">
    <source>
        <dbReference type="ARBA" id="ARBA00047928"/>
    </source>
</evidence>
<keyword evidence="11" id="KW-1185">Reference proteome</keyword>
<evidence type="ECO:0000256" key="5">
    <source>
        <dbReference type="ARBA" id="ARBA00023085"/>
    </source>
</evidence>
<gene>
    <name evidence="10" type="ORF">CSSPJE1EN1_LOCUS14932</name>
</gene>
<name>A0ABP0WRJ0_9BRYO</name>
<organism evidence="10 11">
    <name type="scientific">Sphagnum jensenii</name>
    <dbReference type="NCBI Taxonomy" id="128206"/>
    <lineage>
        <taxon>Eukaryota</taxon>
        <taxon>Viridiplantae</taxon>
        <taxon>Streptophyta</taxon>
        <taxon>Embryophyta</taxon>
        <taxon>Bryophyta</taxon>
        <taxon>Sphagnophytina</taxon>
        <taxon>Sphagnopsida</taxon>
        <taxon>Sphagnales</taxon>
        <taxon>Sphagnaceae</taxon>
        <taxon>Sphagnum</taxon>
    </lineage>
</organism>
<feature type="signal peptide" evidence="8">
    <location>
        <begin position="1"/>
        <end position="28"/>
    </location>
</feature>
<sequence length="368" mass="41275">MEHAHPSYASIHIVSLFLFVASIHRVETNKTSGIPFSRNETHGNHAQLLPVMIGVDKWGYSNFSTVQAAIDAVPPNNKRRVIIFISPGIYEERVEIPSNKPFITFQGAGRSVTLITGNSAARDWKREFSSAQGTFHSCVVGVNADHFIARNISFQNTAPHPVPGAAGWQAVALRATGDFAAFYGCGFYGAQDTLYDHKGRHYFHDCYIEGSIDFVFGRGQSLYVGCTLHSIDNYGSLTAQKRSDSKDRSGFSFVNCTVTGSSPHLLGRAWGPYSRVVYAYTYMENSIIPFGWSNWNDAYREETVYYGQYKCYGPGANENARVAWSHELADEEAQPFLNLSFIDGQVWLPYQEQIHFLELQEYLEKTKP</sequence>
<dbReference type="SUPFAM" id="SSF51126">
    <property type="entry name" value="Pectin lyase-like"/>
    <property type="match status" value="1"/>
</dbReference>
<protein>
    <recommendedName>
        <fullName evidence="3 8">Pectinesterase</fullName>
        <ecNumber evidence="3 8">3.1.1.11</ecNumber>
    </recommendedName>
</protein>
<dbReference type="EMBL" id="OZ020097">
    <property type="protein sequence ID" value="CAK9269454.1"/>
    <property type="molecule type" value="Genomic_DNA"/>
</dbReference>
<dbReference type="InterPro" id="IPR012334">
    <property type="entry name" value="Pectin_lyas_fold"/>
</dbReference>
<evidence type="ECO:0000256" key="1">
    <source>
        <dbReference type="ARBA" id="ARBA00005184"/>
    </source>
</evidence>
<keyword evidence="8" id="KW-0732">Signal</keyword>
<proteinExistence type="inferred from homology"/>
<comment type="similarity">
    <text evidence="2">Belongs to the pectinesterase family.</text>
</comment>
<evidence type="ECO:0000256" key="8">
    <source>
        <dbReference type="RuleBase" id="RU000589"/>
    </source>
</evidence>